<gene>
    <name evidence="2" type="ORF">GRF29_185g1405326</name>
</gene>
<protein>
    <submittedName>
        <fullName evidence="2">Uncharacterized protein</fullName>
    </submittedName>
</protein>
<accession>A0AAN6LR61</accession>
<dbReference type="Proteomes" id="UP001280581">
    <property type="component" value="Unassembled WGS sequence"/>
</dbReference>
<name>A0AAN6LR61_9PLEO</name>
<evidence type="ECO:0000313" key="3">
    <source>
        <dbReference type="Proteomes" id="UP001280581"/>
    </source>
</evidence>
<reference evidence="2 3" key="1">
    <citation type="submission" date="2021-02" db="EMBL/GenBank/DDBJ databases">
        <title>Genome assembly of Pseudopithomyces chartarum.</title>
        <authorList>
            <person name="Jauregui R."/>
            <person name="Singh J."/>
            <person name="Voisey C."/>
        </authorList>
    </citation>
    <scope>NUCLEOTIDE SEQUENCE [LARGE SCALE GENOMIC DNA]</scope>
    <source>
        <strain evidence="2 3">AGR01</strain>
    </source>
</reference>
<evidence type="ECO:0000313" key="2">
    <source>
        <dbReference type="EMBL" id="KAK3201598.1"/>
    </source>
</evidence>
<organism evidence="2 3">
    <name type="scientific">Pseudopithomyces chartarum</name>
    <dbReference type="NCBI Taxonomy" id="1892770"/>
    <lineage>
        <taxon>Eukaryota</taxon>
        <taxon>Fungi</taxon>
        <taxon>Dikarya</taxon>
        <taxon>Ascomycota</taxon>
        <taxon>Pezizomycotina</taxon>
        <taxon>Dothideomycetes</taxon>
        <taxon>Pleosporomycetidae</taxon>
        <taxon>Pleosporales</taxon>
        <taxon>Massarineae</taxon>
        <taxon>Didymosphaeriaceae</taxon>
        <taxon>Pseudopithomyces</taxon>
    </lineage>
</organism>
<proteinExistence type="predicted"/>
<keyword evidence="3" id="KW-1185">Reference proteome</keyword>
<dbReference type="AlphaFoldDB" id="A0AAN6LR61"/>
<dbReference type="EMBL" id="WVTA01000016">
    <property type="protein sequence ID" value="KAK3201598.1"/>
    <property type="molecule type" value="Genomic_DNA"/>
</dbReference>
<sequence length="73" mass="7838">MQFTAIITALAMFASLGAASSQDMCRSAPIRLEACEGQLKRSVGMTSLPRHFLDSIKKARGVQVAADVVVEKK</sequence>
<feature type="signal peptide" evidence="1">
    <location>
        <begin position="1"/>
        <end position="19"/>
    </location>
</feature>
<comment type="caution">
    <text evidence="2">The sequence shown here is derived from an EMBL/GenBank/DDBJ whole genome shotgun (WGS) entry which is preliminary data.</text>
</comment>
<evidence type="ECO:0000256" key="1">
    <source>
        <dbReference type="SAM" id="SignalP"/>
    </source>
</evidence>
<feature type="chain" id="PRO_5042843696" evidence="1">
    <location>
        <begin position="20"/>
        <end position="73"/>
    </location>
</feature>
<keyword evidence="1" id="KW-0732">Signal</keyword>